<comment type="catalytic activity">
    <reaction evidence="8">
        <text>(6S)-5-methyl-5,6,7,8-tetrahydrofolate + NAD(+) = (6R)-5,10-methylene-5,6,7,8-tetrahydrofolate + NADH + H(+)</text>
        <dbReference type="Rhea" id="RHEA:19821"/>
        <dbReference type="ChEBI" id="CHEBI:15378"/>
        <dbReference type="ChEBI" id="CHEBI:15636"/>
        <dbReference type="ChEBI" id="CHEBI:18608"/>
        <dbReference type="ChEBI" id="CHEBI:57540"/>
        <dbReference type="ChEBI" id="CHEBI:57945"/>
        <dbReference type="EC" id="1.5.1.54"/>
    </reaction>
    <physiologicalReaction direction="right-to-left" evidence="8">
        <dbReference type="Rhea" id="RHEA:19823"/>
    </physiologicalReaction>
</comment>
<keyword evidence="12" id="KW-1185">Reference proteome</keyword>
<dbReference type="GO" id="GO:0071949">
    <property type="term" value="F:FAD binding"/>
    <property type="evidence" value="ECO:0007669"/>
    <property type="project" value="TreeGrafter"/>
</dbReference>
<comment type="cofactor">
    <cofactor evidence="1 9">
        <name>FAD</name>
        <dbReference type="ChEBI" id="CHEBI:57692"/>
    </cofactor>
</comment>
<evidence type="ECO:0000256" key="8">
    <source>
        <dbReference type="ARBA" id="ARBA00048628"/>
    </source>
</evidence>
<dbReference type="GO" id="GO:0009086">
    <property type="term" value="P:methionine biosynthetic process"/>
    <property type="evidence" value="ECO:0007669"/>
    <property type="project" value="TreeGrafter"/>
</dbReference>
<comment type="caution">
    <text evidence="11">The sequence shown here is derived from an EMBL/GenBank/DDBJ whole genome shotgun (WGS) entry which is preliminary data.</text>
</comment>
<dbReference type="EMBL" id="NQJD01000020">
    <property type="protein sequence ID" value="TAA74665.1"/>
    <property type="molecule type" value="Genomic_DNA"/>
</dbReference>
<evidence type="ECO:0000256" key="4">
    <source>
        <dbReference type="ARBA" id="ARBA00022630"/>
    </source>
</evidence>
<dbReference type="GO" id="GO:0005829">
    <property type="term" value="C:cytosol"/>
    <property type="evidence" value="ECO:0007669"/>
    <property type="project" value="TreeGrafter"/>
</dbReference>
<evidence type="ECO:0000256" key="5">
    <source>
        <dbReference type="ARBA" id="ARBA00022827"/>
    </source>
</evidence>
<dbReference type="Pfam" id="PF12225">
    <property type="entry name" value="DUF5981"/>
    <property type="match status" value="1"/>
</dbReference>
<dbReference type="UniPathway" id="UPA00193"/>
<dbReference type="PANTHER" id="PTHR45754:SF3">
    <property type="entry name" value="METHYLENETETRAHYDROFOLATE REDUCTASE (NADPH)"/>
    <property type="match status" value="1"/>
</dbReference>
<keyword evidence="4 9" id="KW-0285">Flavoprotein</keyword>
<reference evidence="11" key="1">
    <citation type="submission" date="2017-07" db="EMBL/GenBank/DDBJ databases">
        <title>The cable genome - Insights into the physiology and evolution of filamentous bacteria capable of sulfide oxidation via long distance electron transfer.</title>
        <authorList>
            <person name="Thorup C."/>
            <person name="Bjerg J.T."/>
            <person name="Schreiber L."/>
            <person name="Nielsen L.P."/>
            <person name="Kjeldsen K.U."/>
            <person name="Boesen T."/>
            <person name="Boggild A."/>
            <person name="Meysman F."/>
            <person name="Geelhoed J."/>
            <person name="Schramm A."/>
        </authorList>
    </citation>
    <scope>NUCLEOTIDE SEQUENCE [LARGE SCALE GENOMIC DNA]</scope>
    <source>
        <strain evidence="11">GS</strain>
    </source>
</reference>
<evidence type="ECO:0000256" key="9">
    <source>
        <dbReference type="RuleBase" id="RU003862"/>
    </source>
</evidence>
<dbReference type="GO" id="GO:0106312">
    <property type="term" value="F:methylenetetrahydrofolate reductase (NADH) activity"/>
    <property type="evidence" value="ECO:0007669"/>
    <property type="project" value="UniProtKB-EC"/>
</dbReference>
<accession>A0A521G0Y7</accession>
<feature type="domain" description="Methylene-tetrahydrofolate reductase C-terminal-like" evidence="10">
    <location>
        <begin position="383"/>
        <end position="470"/>
    </location>
</feature>
<keyword evidence="5 9" id="KW-0274">FAD</keyword>
<dbReference type="CDD" id="cd00537">
    <property type="entry name" value="MTHFR"/>
    <property type="match status" value="1"/>
</dbReference>
<dbReference type="InterPro" id="IPR003171">
    <property type="entry name" value="Mehydrof_redctse-like"/>
</dbReference>
<evidence type="ECO:0000256" key="1">
    <source>
        <dbReference type="ARBA" id="ARBA00001974"/>
    </source>
</evidence>
<evidence type="ECO:0000256" key="3">
    <source>
        <dbReference type="ARBA" id="ARBA00006743"/>
    </source>
</evidence>
<sequence length="490" mass="54810">MLKTALQRPHEFIITYELVPGQSSGGRRVERMLDFARHVKADGRVSALSVTDNPGGSPALAPAAIGEELLNIGIEPLIHFSLKDKNRDQVVSHIYLYQRLGLHSLLVLGGDFPKPGYYGQARPVFDLDSIQTLRLLRDMEQGRFLGGDAEVQPLFKGCVVSPFKATEAEQVWQYVQLRHKVEAGADFIISQLGFDLHKFNELITFVRRSGITLPVLANVFIPSLPVARAMAAGKVPGVLLAEELLTQIEHEAAAGQSQVRLERAAMMIARLKRSGFQGVHLGGNGLSFADLSTVLDKCIQFDQEAELPAATWNFPFRKTWYFYRQKASILEETQLRPGLKPGSVKMRALSHRLMFDQQQLTGRLFAHFCLYCAQGKRRTAALTLIERAVKRVLFNCRMCGDCTLARATFLCPQAGCPKRLVNGPCGGSRSGFCEVFPERRCFWVRVYERLAPQTTLALLVAQPPLPPKDWALEKTSFWINLFTGRVRKTK</sequence>
<evidence type="ECO:0000256" key="6">
    <source>
        <dbReference type="ARBA" id="ARBA00023002"/>
    </source>
</evidence>
<evidence type="ECO:0000313" key="12">
    <source>
        <dbReference type="Proteomes" id="UP000316238"/>
    </source>
</evidence>
<proteinExistence type="inferred from homology"/>
<dbReference type="InterPro" id="IPR022026">
    <property type="entry name" value="DUF5981"/>
</dbReference>
<comment type="similarity">
    <text evidence="3 9">Belongs to the methylenetetrahydrofolate reductase family.</text>
</comment>
<dbReference type="Gene3D" id="3.20.20.220">
    <property type="match status" value="1"/>
</dbReference>
<dbReference type="PANTHER" id="PTHR45754">
    <property type="entry name" value="METHYLENETETRAHYDROFOLATE REDUCTASE"/>
    <property type="match status" value="1"/>
</dbReference>
<name>A0A521G0Y7_9BACT</name>
<comment type="pathway">
    <text evidence="2 9">One-carbon metabolism; tetrahydrofolate interconversion.</text>
</comment>
<evidence type="ECO:0000256" key="2">
    <source>
        <dbReference type="ARBA" id="ARBA00004777"/>
    </source>
</evidence>
<evidence type="ECO:0000313" key="11">
    <source>
        <dbReference type="EMBL" id="TAA74665.1"/>
    </source>
</evidence>
<gene>
    <name evidence="11" type="ORF">CDV28_12020</name>
</gene>
<organism evidence="11 12">
    <name type="scientific">Candidatus Electronema aureum</name>
    <dbReference type="NCBI Taxonomy" id="2005002"/>
    <lineage>
        <taxon>Bacteria</taxon>
        <taxon>Pseudomonadati</taxon>
        <taxon>Thermodesulfobacteriota</taxon>
        <taxon>Desulfobulbia</taxon>
        <taxon>Desulfobulbales</taxon>
        <taxon>Desulfobulbaceae</taxon>
        <taxon>Candidatus Electronema</taxon>
    </lineage>
</organism>
<dbReference type="SUPFAM" id="SSF51730">
    <property type="entry name" value="FAD-linked oxidoreductase"/>
    <property type="match status" value="1"/>
</dbReference>
<keyword evidence="6 9" id="KW-0560">Oxidoreductase</keyword>
<dbReference type="Proteomes" id="UP000316238">
    <property type="component" value="Unassembled WGS sequence"/>
</dbReference>
<evidence type="ECO:0000256" key="7">
    <source>
        <dbReference type="ARBA" id="ARBA00034478"/>
    </source>
</evidence>
<comment type="pathway">
    <text evidence="7">Amino-acid biosynthesis; L-methionine biosynthesis via de novo pathway.</text>
</comment>
<dbReference type="AlphaFoldDB" id="A0A521G0Y7"/>
<evidence type="ECO:0000259" key="10">
    <source>
        <dbReference type="Pfam" id="PF12225"/>
    </source>
</evidence>
<protein>
    <recommendedName>
        <fullName evidence="9">Methylenetetrahydrofolate reductase</fullName>
    </recommendedName>
</protein>
<dbReference type="GO" id="GO:0035999">
    <property type="term" value="P:tetrahydrofolate interconversion"/>
    <property type="evidence" value="ECO:0007669"/>
    <property type="project" value="UniProtKB-UniPathway"/>
</dbReference>
<dbReference type="Pfam" id="PF02219">
    <property type="entry name" value="MTHFR"/>
    <property type="match status" value="1"/>
</dbReference>
<dbReference type="InterPro" id="IPR029041">
    <property type="entry name" value="FAD-linked_oxidoreductase-like"/>
</dbReference>